<dbReference type="InterPro" id="IPR050706">
    <property type="entry name" value="Cyclic-di-GMP_PDE-like"/>
</dbReference>
<comment type="caution">
    <text evidence="2">The sequence shown here is derived from an EMBL/GenBank/DDBJ whole genome shotgun (WGS) entry which is preliminary data.</text>
</comment>
<feature type="domain" description="EAL" evidence="1">
    <location>
        <begin position="1"/>
        <end position="106"/>
    </location>
</feature>
<dbReference type="PANTHER" id="PTHR33121">
    <property type="entry name" value="CYCLIC DI-GMP PHOSPHODIESTERASE PDEF"/>
    <property type="match status" value="1"/>
</dbReference>
<evidence type="ECO:0000259" key="1">
    <source>
        <dbReference type="PROSITE" id="PS50883"/>
    </source>
</evidence>
<organism evidence="2">
    <name type="scientific">bioreactor metagenome</name>
    <dbReference type="NCBI Taxonomy" id="1076179"/>
    <lineage>
        <taxon>unclassified sequences</taxon>
        <taxon>metagenomes</taxon>
        <taxon>ecological metagenomes</taxon>
    </lineage>
</organism>
<dbReference type="InterPro" id="IPR035919">
    <property type="entry name" value="EAL_sf"/>
</dbReference>
<dbReference type="Pfam" id="PF00563">
    <property type="entry name" value="EAL"/>
    <property type="match status" value="1"/>
</dbReference>
<dbReference type="PANTHER" id="PTHR33121:SF71">
    <property type="entry name" value="OXYGEN SENSOR PROTEIN DOSP"/>
    <property type="match status" value="1"/>
</dbReference>
<proteinExistence type="predicted"/>
<dbReference type="SUPFAM" id="SSF141868">
    <property type="entry name" value="EAL domain-like"/>
    <property type="match status" value="1"/>
</dbReference>
<dbReference type="AlphaFoldDB" id="A0A645DTX7"/>
<gene>
    <name evidence="2" type="ORF">SDC9_139953</name>
</gene>
<sequence>MGVSLAIDDFGSEYSSLSRLKTLSVDRIKMDMQFVQSISKSEKDDAIAKIIIQLAKNLNLKVMAEGIETETQMSFLTAYACDEVQGFYYHQAMTAMEAERLLRKQLM</sequence>
<dbReference type="CDD" id="cd01948">
    <property type="entry name" value="EAL"/>
    <property type="match status" value="1"/>
</dbReference>
<dbReference type="InterPro" id="IPR001633">
    <property type="entry name" value="EAL_dom"/>
</dbReference>
<accession>A0A645DTX7</accession>
<reference evidence="2" key="1">
    <citation type="submission" date="2019-08" db="EMBL/GenBank/DDBJ databases">
        <authorList>
            <person name="Kucharzyk K."/>
            <person name="Murdoch R.W."/>
            <person name="Higgins S."/>
            <person name="Loffler F."/>
        </authorList>
    </citation>
    <scope>NUCLEOTIDE SEQUENCE</scope>
</reference>
<name>A0A645DTX7_9ZZZZ</name>
<dbReference type="GO" id="GO:0071111">
    <property type="term" value="F:cyclic-guanylate-specific phosphodiesterase activity"/>
    <property type="evidence" value="ECO:0007669"/>
    <property type="project" value="InterPro"/>
</dbReference>
<evidence type="ECO:0000313" key="2">
    <source>
        <dbReference type="EMBL" id="MPM92817.1"/>
    </source>
</evidence>
<protein>
    <submittedName>
        <fullName evidence="2">Putative signaling protein</fullName>
    </submittedName>
</protein>
<dbReference type="EMBL" id="VSSQ01039704">
    <property type="protein sequence ID" value="MPM92817.1"/>
    <property type="molecule type" value="Genomic_DNA"/>
</dbReference>
<dbReference type="PROSITE" id="PS50883">
    <property type="entry name" value="EAL"/>
    <property type="match status" value="1"/>
</dbReference>
<dbReference type="Gene3D" id="3.20.20.450">
    <property type="entry name" value="EAL domain"/>
    <property type="match status" value="1"/>
</dbReference>